<evidence type="ECO:0000313" key="2">
    <source>
        <dbReference type="Proteomes" id="UP001239111"/>
    </source>
</evidence>
<dbReference type="Proteomes" id="UP001239111">
    <property type="component" value="Chromosome 2"/>
</dbReference>
<gene>
    <name evidence="1" type="ORF">QAD02_012328</name>
</gene>
<proteinExistence type="predicted"/>
<comment type="caution">
    <text evidence="1">The sequence shown here is derived from an EMBL/GenBank/DDBJ whole genome shotgun (WGS) entry which is preliminary data.</text>
</comment>
<keyword evidence="2" id="KW-1185">Reference proteome</keyword>
<evidence type="ECO:0000313" key="1">
    <source>
        <dbReference type="EMBL" id="KAJ8676541.1"/>
    </source>
</evidence>
<organism evidence="1 2">
    <name type="scientific">Eretmocerus hayati</name>
    <dbReference type="NCBI Taxonomy" id="131215"/>
    <lineage>
        <taxon>Eukaryota</taxon>
        <taxon>Metazoa</taxon>
        <taxon>Ecdysozoa</taxon>
        <taxon>Arthropoda</taxon>
        <taxon>Hexapoda</taxon>
        <taxon>Insecta</taxon>
        <taxon>Pterygota</taxon>
        <taxon>Neoptera</taxon>
        <taxon>Endopterygota</taxon>
        <taxon>Hymenoptera</taxon>
        <taxon>Apocrita</taxon>
        <taxon>Proctotrupomorpha</taxon>
        <taxon>Chalcidoidea</taxon>
        <taxon>Aphelinidae</taxon>
        <taxon>Aphelininae</taxon>
        <taxon>Eretmocerus</taxon>
    </lineage>
</organism>
<reference evidence="1" key="1">
    <citation type="submission" date="2023-04" db="EMBL/GenBank/DDBJ databases">
        <title>A chromosome-level genome assembly of the parasitoid wasp Eretmocerus hayati.</title>
        <authorList>
            <person name="Zhong Y."/>
            <person name="Liu S."/>
            <person name="Liu Y."/>
        </authorList>
    </citation>
    <scope>NUCLEOTIDE SEQUENCE</scope>
    <source>
        <strain evidence="1">ZJU_SS_LIU_2023</strain>
    </source>
</reference>
<dbReference type="EMBL" id="CM056742">
    <property type="protein sequence ID" value="KAJ8676541.1"/>
    <property type="molecule type" value="Genomic_DNA"/>
</dbReference>
<name>A0ACC2P136_9HYME</name>
<protein>
    <submittedName>
        <fullName evidence="1">Uncharacterized protein</fullName>
    </submittedName>
</protein>
<sequence length="142" mass="16280">MSIKSKVKKTDPRVSDTTQRETFDLEKLKNKEVLSGYQAKVSALLGEQSYESATTDEPQRAIEQKWQHIKSAVTVAAKTCIGRANRQPDKPWFDTTCGEKVEIVRIARKECIGLHNNTVEKRTNSRERDELVKLVKQKKKIH</sequence>
<accession>A0ACC2P136</accession>